<dbReference type="EMBL" id="JAFBBU010000001">
    <property type="protein sequence ID" value="MBM7471742.1"/>
    <property type="molecule type" value="Genomic_DNA"/>
</dbReference>
<dbReference type="GO" id="GO:0003887">
    <property type="term" value="F:DNA-directed DNA polymerase activity"/>
    <property type="evidence" value="ECO:0007669"/>
    <property type="project" value="UniProtKB-EC"/>
</dbReference>
<feature type="region of interest" description="Disordered" evidence="4">
    <location>
        <begin position="90"/>
        <end position="147"/>
    </location>
</feature>
<dbReference type="PANTHER" id="PTHR10133">
    <property type="entry name" value="DNA POLYMERASE I"/>
    <property type="match status" value="1"/>
</dbReference>
<feature type="domain" description="DNA-directed DNA polymerase family A palm" evidence="5">
    <location>
        <begin position="329"/>
        <end position="571"/>
    </location>
</feature>
<evidence type="ECO:0000313" key="7">
    <source>
        <dbReference type="Proteomes" id="UP000776164"/>
    </source>
</evidence>
<feature type="compositionally biased region" description="Gly residues" evidence="4">
    <location>
        <begin position="137"/>
        <end position="146"/>
    </location>
</feature>
<name>A0ABS2L3U4_9MICO</name>
<evidence type="ECO:0000313" key="6">
    <source>
        <dbReference type="EMBL" id="MBM7471742.1"/>
    </source>
</evidence>
<protein>
    <recommendedName>
        <fullName evidence="1">DNA-directed DNA polymerase</fullName>
        <ecNumber evidence="1">2.7.7.7</ecNumber>
    </recommendedName>
</protein>
<reference evidence="6 7" key="1">
    <citation type="submission" date="2021-01" db="EMBL/GenBank/DDBJ databases">
        <title>Sequencing the genomes of 1000 actinobacteria strains.</title>
        <authorList>
            <person name="Klenk H.-P."/>
        </authorList>
    </citation>
    <scope>NUCLEOTIDE SEQUENCE [LARGE SCALE GENOMIC DNA]</scope>
    <source>
        <strain evidence="6 7">DSM 13057</strain>
    </source>
</reference>
<keyword evidence="2" id="KW-0235">DNA replication</keyword>
<evidence type="ECO:0000256" key="4">
    <source>
        <dbReference type="SAM" id="MobiDB-lite"/>
    </source>
</evidence>
<evidence type="ECO:0000256" key="3">
    <source>
        <dbReference type="ARBA" id="ARBA00049244"/>
    </source>
</evidence>
<sequence length="612" mass="65025">MYVVVSPAGPEGYALSFLDDSGEEEQQGEVVADDELGEAVEAIELESPRWVWHDTATTYPRMLIAGVRVERCHDLRLTRALLRSSSLTASTGLAMSPPGRWDEAITSTGPAAARQPSGNELSFTDGSGSDDDDSGAAGSGAAGSGAAGSAQLTVDEFRLQLETVRAATEPNRLRLLIAAESAGALIAAEMTHAGLPWREDVHDSLLTELLGPRVAAGLRPARLEQLATIIQHELGSPGLNTDSPAEVLRALRAAGLTVETTRSWELQALEHPVIEPLLEYKKLSRLLSANGWSWMEAWVSDGRFSPEYVPGGVVSGRWVTRGGGALQLPKQVRRAVTADEGWKLVVADAAQLEPRILAGVSGDLIMARAGQGTDLYAGIVASGAVENRAQAKVAMLGAMYGATTGESGRLLPRLARAFPAALAFVEDAARAGERGEIVTSRLGRSSPRPGEDWWEAQAAAREGAGSERDRQHARQQARDWGRFTRNFVVQASAADWALCWMADLRRRLSYLGAAALRTAAPGTAALETAALETTAFGTTAESGRALEPFRSVPHLVFFLHDEVIVHAPEFQAEAVAEALRAAATSATTLLFGGFPLTVPLDVSIVDSYADAV</sequence>
<dbReference type="CDD" id="cd06444">
    <property type="entry name" value="DNA_pol_A"/>
    <property type="match status" value="1"/>
</dbReference>
<dbReference type="InterPro" id="IPR001098">
    <property type="entry name" value="DNA-dir_DNA_pol_A_palm_dom"/>
</dbReference>
<dbReference type="InterPro" id="IPR043502">
    <property type="entry name" value="DNA/RNA_pol_sf"/>
</dbReference>
<comment type="catalytic activity">
    <reaction evidence="3">
        <text>DNA(n) + a 2'-deoxyribonucleoside 5'-triphosphate = DNA(n+1) + diphosphate</text>
        <dbReference type="Rhea" id="RHEA:22508"/>
        <dbReference type="Rhea" id="RHEA-COMP:17339"/>
        <dbReference type="Rhea" id="RHEA-COMP:17340"/>
        <dbReference type="ChEBI" id="CHEBI:33019"/>
        <dbReference type="ChEBI" id="CHEBI:61560"/>
        <dbReference type="ChEBI" id="CHEBI:173112"/>
        <dbReference type="EC" id="2.7.7.7"/>
    </reaction>
</comment>
<keyword evidence="6" id="KW-0548">Nucleotidyltransferase</keyword>
<dbReference type="NCBIfam" id="NF011538">
    <property type="entry name" value="PRK14975.1-1"/>
    <property type="match status" value="1"/>
</dbReference>
<dbReference type="Pfam" id="PF00476">
    <property type="entry name" value="DNA_pol_A"/>
    <property type="match status" value="1"/>
</dbReference>
<keyword evidence="7" id="KW-1185">Reference proteome</keyword>
<dbReference type="SUPFAM" id="SSF56672">
    <property type="entry name" value="DNA/RNA polymerases"/>
    <property type="match status" value="1"/>
</dbReference>
<dbReference type="RefSeq" id="WP_205107958.1">
    <property type="nucleotide sequence ID" value="NZ_BAAAHT010000013.1"/>
</dbReference>
<gene>
    <name evidence="6" type="ORF">JOE66_001376</name>
</gene>
<dbReference type="InterPro" id="IPR002298">
    <property type="entry name" value="DNA_polymerase_A"/>
</dbReference>
<dbReference type="PANTHER" id="PTHR10133:SF27">
    <property type="entry name" value="DNA POLYMERASE NU"/>
    <property type="match status" value="1"/>
</dbReference>
<dbReference type="Gene3D" id="1.10.150.20">
    <property type="entry name" value="5' to 3' exonuclease, C-terminal subdomain"/>
    <property type="match status" value="1"/>
</dbReference>
<evidence type="ECO:0000259" key="5">
    <source>
        <dbReference type="SMART" id="SM00482"/>
    </source>
</evidence>
<dbReference type="EC" id="2.7.7.7" evidence="1"/>
<accession>A0ABS2L3U4</accession>
<dbReference type="Proteomes" id="UP000776164">
    <property type="component" value="Unassembled WGS sequence"/>
</dbReference>
<comment type="caution">
    <text evidence="6">The sequence shown here is derived from an EMBL/GenBank/DDBJ whole genome shotgun (WGS) entry which is preliminary data.</text>
</comment>
<dbReference type="Gene3D" id="3.30.70.370">
    <property type="match status" value="1"/>
</dbReference>
<evidence type="ECO:0000256" key="2">
    <source>
        <dbReference type="ARBA" id="ARBA00022705"/>
    </source>
</evidence>
<organism evidence="6 7">
    <name type="scientific">Subtercola frigoramans</name>
    <dbReference type="NCBI Taxonomy" id="120298"/>
    <lineage>
        <taxon>Bacteria</taxon>
        <taxon>Bacillati</taxon>
        <taxon>Actinomycetota</taxon>
        <taxon>Actinomycetes</taxon>
        <taxon>Micrococcales</taxon>
        <taxon>Microbacteriaceae</taxon>
        <taxon>Subtercola</taxon>
    </lineage>
</organism>
<evidence type="ECO:0000256" key="1">
    <source>
        <dbReference type="ARBA" id="ARBA00012417"/>
    </source>
</evidence>
<proteinExistence type="predicted"/>
<dbReference type="SMART" id="SM00482">
    <property type="entry name" value="POLAc"/>
    <property type="match status" value="1"/>
</dbReference>
<keyword evidence="6" id="KW-0808">Transferase</keyword>